<dbReference type="Proteomes" id="UP001144397">
    <property type="component" value="Unassembled WGS sequence"/>
</dbReference>
<proteinExistence type="predicted"/>
<dbReference type="AlphaFoldDB" id="A0A9W6CP30"/>
<sequence length="70" mass="7754">MWTFGYRAPMRLTDEEAHQRLVAAREALGDDAGESVHANAALEAARRALVMFQLALVAAMEKVRTPEGER</sequence>
<dbReference type="EMBL" id="BSDO01000004">
    <property type="protein sequence ID" value="GLI23487.1"/>
    <property type="molecule type" value="Genomic_DNA"/>
</dbReference>
<organism evidence="1 2">
    <name type="scientific">Xanthobacter flavus</name>
    <dbReference type="NCBI Taxonomy" id="281"/>
    <lineage>
        <taxon>Bacteria</taxon>
        <taxon>Pseudomonadati</taxon>
        <taxon>Pseudomonadota</taxon>
        <taxon>Alphaproteobacteria</taxon>
        <taxon>Hyphomicrobiales</taxon>
        <taxon>Xanthobacteraceae</taxon>
        <taxon>Xanthobacter</taxon>
    </lineage>
</organism>
<protein>
    <submittedName>
        <fullName evidence="1">Uncharacterized protein</fullName>
    </submittedName>
</protein>
<comment type="caution">
    <text evidence="1">The sequence shown here is derived from an EMBL/GenBank/DDBJ whole genome shotgun (WGS) entry which is preliminary data.</text>
</comment>
<gene>
    <name evidence="1" type="ORF">XFLAVUS301_31610</name>
</gene>
<evidence type="ECO:0000313" key="1">
    <source>
        <dbReference type="EMBL" id="GLI23487.1"/>
    </source>
</evidence>
<accession>A0A9W6CP30</accession>
<evidence type="ECO:0000313" key="2">
    <source>
        <dbReference type="Proteomes" id="UP001144397"/>
    </source>
</evidence>
<name>A0A9W6CP30_XANFL</name>
<reference evidence="1" key="1">
    <citation type="submission" date="2022-12" db="EMBL/GenBank/DDBJ databases">
        <title>Reference genome sequencing for broad-spectrum identification of bacterial and archaeal isolates by mass spectrometry.</title>
        <authorList>
            <person name="Sekiguchi Y."/>
            <person name="Tourlousse D.M."/>
        </authorList>
    </citation>
    <scope>NUCLEOTIDE SEQUENCE</scope>
    <source>
        <strain evidence="1">301</strain>
    </source>
</reference>